<accession>A0ACC0D254</accession>
<comment type="caution">
    <text evidence="1">The sequence shown here is derived from an EMBL/GenBank/DDBJ whole genome shotgun (WGS) entry which is preliminary data.</text>
</comment>
<evidence type="ECO:0000313" key="2">
    <source>
        <dbReference type="Proteomes" id="UP001497680"/>
    </source>
</evidence>
<protein>
    <submittedName>
        <fullName evidence="1">Carboxypeptidase S1</fullName>
    </submittedName>
</protein>
<proteinExistence type="predicted"/>
<gene>
    <name evidence="1" type="ORF">F4821DRAFT_124495</name>
</gene>
<name>A0ACC0D254_9PEZI</name>
<dbReference type="EMBL" id="MU394313">
    <property type="protein sequence ID" value="KAI6086718.1"/>
    <property type="molecule type" value="Genomic_DNA"/>
</dbReference>
<organism evidence="1 2">
    <name type="scientific">Hypoxylon rubiginosum</name>
    <dbReference type="NCBI Taxonomy" id="110542"/>
    <lineage>
        <taxon>Eukaryota</taxon>
        <taxon>Fungi</taxon>
        <taxon>Dikarya</taxon>
        <taxon>Ascomycota</taxon>
        <taxon>Pezizomycotina</taxon>
        <taxon>Sordariomycetes</taxon>
        <taxon>Xylariomycetidae</taxon>
        <taxon>Xylariales</taxon>
        <taxon>Hypoxylaceae</taxon>
        <taxon>Hypoxylon</taxon>
    </lineage>
</organism>
<keyword evidence="1" id="KW-0645">Protease</keyword>
<reference evidence="1 2" key="1">
    <citation type="journal article" date="2022" name="New Phytol.">
        <title>Ecological generalism drives hyperdiversity of secondary metabolite gene clusters in xylarialean endophytes.</title>
        <authorList>
            <person name="Franco M.E.E."/>
            <person name="Wisecaver J.H."/>
            <person name="Arnold A.E."/>
            <person name="Ju Y.M."/>
            <person name="Slot J.C."/>
            <person name="Ahrendt S."/>
            <person name="Moore L.P."/>
            <person name="Eastman K.E."/>
            <person name="Scott K."/>
            <person name="Konkel Z."/>
            <person name="Mondo S.J."/>
            <person name="Kuo A."/>
            <person name="Hayes R.D."/>
            <person name="Haridas S."/>
            <person name="Andreopoulos B."/>
            <person name="Riley R."/>
            <person name="LaButti K."/>
            <person name="Pangilinan J."/>
            <person name="Lipzen A."/>
            <person name="Amirebrahimi M."/>
            <person name="Yan J."/>
            <person name="Adam C."/>
            <person name="Keymanesh K."/>
            <person name="Ng V."/>
            <person name="Louie K."/>
            <person name="Northen T."/>
            <person name="Drula E."/>
            <person name="Henrissat B."/>
            <person name="Hsieh H.M."/>
            <person name="Youens-Clark K."/>
            <person name="Lutzoni F."/>
            <person name="Miadlikowska J."/>
            <person name="Eastwood D.C."/>
            <person name="Hamelin R.C."/>
            <person name="Grigoriev I.V."/>
            <person name="U'Ren J.M."/>
        </authorList>
    </citation>
    <scope>NUCLEOTIDE SEQUENCE [LARGE SCALE GENOMIC DNA]</scope>
    <source>
        <strain evidence="1 2">ER1909</strain>
    </source>
</reference>
<keyword evidence="1" id="KW-0121">Carboxypeptidase</keyword>
<sequence length="475" mass="53011">MRWTFGVGAAFVASTIAKPTSSRTVNKRYVEERNGINYNVFEHAATSSKMSFVKNSGICETTPGVNQYSGYISVGEGLNMWFWFFEARQNPKEAPLAAYFEGGPGDGSEYGLFTQHGPCHFVNNETTPSLNPYSFNEYANVLYVDQPIGAGFSYGNVSVNSTKAAAPYVWTLLQAFYDSFPEYENRDFGLWTESYGGHYGPEFVKYILDQNAAIARGDIQGEEIRVTALGINNGWFDARIQEKANVDYAFDNPYRQFINESYHAELLSRYDTNCTPAIERCAATNTSEDCFDAWSSYMNEIEYPLLAAMREGFPTAYPGDIRRQYLRPSSTYVSYLQRADIQKALGAEVNYTDSIGAGAFIYGGDDPRSFLSQLSTIVQAGIPIVSYAGDADYVCNWLGVLQVADEIQWPGQKAFANQTLQPYTLNGVQKGTFKSLDNLIFMRIFEAGHNVPFYQPEASLQIFEQVMKTGGVTPT</sequence>
<keyword evidence="2" id="KW-1185">Reference proteome</keyword>
<evidence type="ECO:0000313" key="1">
    <source>
        <dbReference type="EMBL" id="KAI6086718.1"/>
    </source>
</evidence>
<keyword evidence="1" id="KW-0378">Hydrolase</keyword>
<dbReference type="Proteomes" id="UP001497680">
    <property type="component" value="Unassembled WGS sequence"/>
</dbReference>